<comment type="caution">
    <text evidence="9">The sequence shown here is derived from an EMBL/GenBank/DDBJ whole genome shotgun (WGS) entry which is preliminary data.</text>
</comment>
<keyword evidence="7" id="KW-0136">Cellulose degradation</keyword>
<dbReference type="SUPFAM" id="SSF48208">
    <property type="entry name" value="Six-hairpin glycosidases"/>
    <property type="match status" value="1"/>
</dbReference>
<gene>
    <name evidence="9" type="ORF">Q4Q40_18290</name>
</gene>
<feature type="chain" id="PRO_5045007875" description="Endoglucanase" evidence="7">
    <location>
        <begin position="23"/>
        <end position="988"/>
    </location>
</feature>
<dbReference type="GO" id="GO:0016787">
    <property type="term" value="F:hydrolase activity"/>
    <property type="evidence" value="ECO:0007669"/>
    <property type="project" value="UniProtKB-KW"/>
</dbReference>
<evidence type="ECO:0000259" key="8">
    <source>
        <dbReference type="PROSITE" id="PS51172"/>
    </source>
</evidence>
<dbReference type="Gene3D" id="1.50.10.10">
    <property type="match status" value="1"/>
</dbReference>
<dbReference type="InterPro" id="IPR012341">
    <property type="entry name" value="6hp_glycosidase-like_sf"/>
</dbReference>
<dbReference type="SMART" id="SM01067">
    <property type="entry name" value="CBM_3"/>
    <property type="match status" value="1"/>
</dbReference>
<evidence type="ECO:0000256" key="5">
    <source>
        <dbReference type="ARBA" id="ARBA00023326"/>
    </source>
</evidence>
<keyword evidence="2 6" id="KW-0378">Hydrolase</keyword>
<organism evidence="9 10">
    <name type="scientific">Flavivirga jejuensis</name>
    <dbReference type="NCBI Taxonomy" id="870487"/>
    <lineage>
        <taxon>Bacteria</taxon>
        <taxon>Pseudomonadati</taxon>
        <taxon>Bacteroidota</taxon>
        <taxon>Flavobacteriia</taxon>
        <taxon>Flavobacteriales</taxon>
        <taxon>Flavobacteriaceae</taxon>
        <taxon>Flavivirga</taxon>
    </lineage>
</organism>
<evidence type="ECO:0000256" key="3">
    <source>
        <dbReference type="ARBA" id="ARBA00023277"/>
    </source>
</evidence>
<evidence type="ECO:0000313" key="10">
    <source>
        <dbReference type="Proteomes" id="UP001176806"/>
    </source>
</evidence>
<dbReference type="Gene3D" id="2.60.40.710">
    <property type="entry name" value="Endoglucanase-like"/>
    <property type="match status" value="1"/>
</dbReference>
<dbReference type="EMBL" id="JAUOEL010000007">
    <property type="protein sequence ID" value="MDO5976154.1"/>
    <property type="molecule type" value="Genomic_DNA"/>
</dbReference>
<dbReference type="InterPro" id="IPR008965">
    <property type="entry name" value="CBM2/CBM3_carb-bd_dom_sf"/>
</dbReference>
<dbReference type="Pfam" id="PF00942">
    <property type="entry name" value="CBM_3"/>
    <property type="match status" value="1"/>
</dbReference>
<comment type="catalytic activity">
    <reaction evidence="7">
        <text>Endohydrolysis of (1-&gt;4)-beta-D-glucosidic linkages in cellulose, lichenin and cereal beta-D-glucans.</text>
        <dbReference type="EC" id="3.2.1.4"/>
    </reaction>
</comment>
<feature type="signal peptide" evidence="7">
    <location>
        <begin position="1"/>
        <end position="22"/>
    </location>
</feature>
<reference evidence="9" key="1">
    <citation type="submission" date="2023-07" db="EMBL/GenBank/DDBJ databases">
        <title>Two novel species in the genus Flavivirga.</title>
        <authorList>
            <person name="Kwon K."/>
        </authorList>
    </citation>
    <scope>NUCLEOTIDE SEQUENCE</scope>
    <source>
        <strain evidence="9">KACC 14158</strain>
    </source>
</reference>
<feature type="active site" evidence="6">
    <location>
        <position position="438"/>
    </location>
</feature>
<dbReference type="Pfam" id="PF00759">
    <property type="entry name" value="Glyco_hydro_9"/>
    <property type="match status" value="1"/>
</dbReference>
<keyword evidence="10" id="KW-1185">Reference proteome</keyword>
<evidence type="ECO:0000256" key="7">
    <source>
        <dbReference type="RuleBase" id="RU361166"/>
    </source>
</evidence>
<sequence>MRNFIKQGIILLLCLYCANSFAQTNYGEALQKSLFFYEAQQSGELPSWNRVSWRADSALGDGSDIGIDLTGGWYDAGDHVKFGFPMAYSVTTLAWGGIEYKDAYKRSGQMDILKQNLRFVTDYFIKCHTAPNEFYGQLGNGSLDHSFWGAPEVMVMDRPAYKIDANNPGSDLAAETAAALAATSILFQDSDPTYSATLLTHAIQLYDFADTYRGIYSESITDAAGFYRSYSGYNDELVWGATWLYRATNDATYLSKAELAYDNLGNEGQSSDKAYKFTMSWDDKSYGSYVLLAQLTGTAKYMTDAERFLDFWTSGVNGETVTYSPGGQAHLIQWGSLRYAANTAFLAFVYSDKVSTSAANKLKYHDFAVSQTNYALGDNPLNRSFMVGFGNNPANNPHHRSSHGPWANSLQGSPEIPSHTLFGALAGGPKDPDDQFVDDRGDYIANEVACDYNACFTGNLVRMYDEFGGEPLANFPIDETPSRTEIRSFSKFNSDNAYGSTVKVLIQNRTAWPARVTDNLSYRYFFDISEGVAQGYTIDDYDITLNSVQGNSTSVINAWDAVNNIYYMEVSLAGEEIAPIGDPQFRRETQINLRVQNGVPYDTSNDWSAQGLNSSTDIESVNIPVYDNGVLVFGNEPIPGSGVNGGTITGGPFTFTVGDDIADHVSGITLSGNVGENSQWVVTDNQNNIVALPITPEDVNFDTETSGISLIWHLSYNDAISGLAIGNNTSGLTGDFNLSNTISVIKITEGSSNDCSFGTPLSTSLPNINSAFTNIHVLGNGGPNLDNVTIFTINWDLNNNGLYQFSINTNNGTPNWYVDLRGSLTFSFNSTQPDATFSGTGITGLDGAYWVTVDAGNFVMVSKTDGFTLYFSNTASEPICISSVAKISEKTISEASQKIESVSNPIQTIMQLSPNPAHNSVTLSSNDSLQHTIIHLVSLTGRVMMSDNIDGIQKKTTINLEGLQSGVYILKVHNTKTGIIMNKKIIKK</sequence>
<dbReference type="InterPro" id="IPR008928">
    <property type="entry name" value="6-hairpin_glycosidase_sf"/>
</dbReference>
<dbReference type="InterPro" id="IPR033126">
    <property type="entry name" value="Glyco_hydro_9_Asp/Glu_AS"/>
</dbReference>
<protein>
    <recommendedName>
        <fullName evidence="7">Endoglucanase</fullName>
        <ecNumber evidence="7">3.2.1.4</ecNumber>
    </recommendedName>
</protein>
<keyword evidence="4 6" id="KW-0326">Glycosidase</keyword>
<dbReference type="InterPro" id="IPR036966">
    <property type="entry name" value="CBM3_sf"/>
</dbReference>
<dbReference type="PROSITE" id="PS51172">
    <property type="entry name" value="CBM3"/>
    <property type="match status" value="1"/>
</dbReference>
<dbReference type="InterPro" id="IPR001701">
    <property type="entry name" value="Glyco_hydro_9"/>
</dbReference>
<dbReference type="Proteomes" id="UP001176806">
    <property type="component" value="Unassembled WGS sequence"/>
</dbReference>
<name>A0ABT8WSR7_9FLAO</name>
<dbReference type="PROSITE" id="PS00698">
    <property type="entry name" value="GH9_3"/>
    <property type="match status" value="1"/>
</dbReference>
<dbReference type="EC" id="3.2.1.4" evidence="7"/>
<dbReference type="InterPro" id="IPR001956">
    <property type="entry name" value="CBM3"/>
</dbReference>
<comment type="similarity">
    <text evidence="6 7">Belongs to the glycosyl hydrolase 9 (cellulase E) family.</text>
</comment>
<evidence type="ECO:0000256" key="2">
    <source>
        <dbReference type="ARBA" id="ARBA00022801"/>
    </source>
</evidence>
<evidence type="ECO:0000256" key="1">
    <source>
        <dbReference type="ARBA" id="ARBA00022729"/>
    </source>
</evidence>
<keyword evidence="1 7" id="KW-0732">Signal</keyword>
<keyword evidence="3 6" id="KW-0119">Carbohydrate metabolism</keyword>
<proteinExistence type="inferred from homology"/>
<dbReference type="NCBIfam" id="TIGR04183">
    <property type="entry name" value="Por_Secre_tail"/>
    <property type="match status" value="1"/>
</dbReference>
<dbReference type="InterPro" id="IPR026444">
    <property type="entry name" value="Secre_tail"/>
</dbReference>
<keyword evidence="5 6" id="KW-0624">Polysaccharide degradation</keyword>
<evidence type="ECO:0000256" key="6">
    <source>
        <dbReference type="PROSITE-ProRule" id="PRU10060"/>
    </source>
</evidence>
<feature type="domain" description="CBM3" evidence="8">
    <location>
        <begin position="481"/>
        <end position="638"/>
    </location>
</feature>
<dbReference type="Pfam" id="PF18962">
    <property type="entry name" value="Por_Secre_tail"/>
    <property type="match status" value="1"/>
</dbReference>
<feature type="active site" evidence="6">
    <location>
        <position position="447"/>
    </location>
</feature>
<evidence type="ECO:0000313" key="9">
    <source>
        <dbReference type="EMBL" id="MDO5976154.1"/>
    </source>
</evidence>
<dbReference type="RefSeq" id="WP_303303418.1">
    <property type="nucleotide sequence ID" value="NZ_BAABDA010000004.1"/>
</dbReference>
<dbReference type="PANTHER" id="PTHR22298">
    <property type="entry name" value="ENDO-1,4-BETA-GLUCANASE"/>
    <property type="match status" value="1"/>
</dbReference>
<dbReference type="SUPFAM" id="SSF49384">
    <property type="entry name" value="Carbohydrate-binding domain"/>
    <property type="match status" value="1"/>
</dbReference>
<accession>A0ABT8WSR7</accession>
<evidence type="ECO:0000256" key="4">
    <source>
        <dbReference type="ARBA" id="ARBA00023295"/>
    </source>
</evidence>